<evidence type="ECO:0000256" key="6">
    <source>
        <dbReference type="ARBA" id="ARBA00023180"/>
    </source>
</evidence>
<dbReference type="Pfam" id="PF00024">
    <property type="entry name" value="PAN_1"/>
    <property type="match status" value="1"/>
</dbReference>
<name>A0A1I8HX25_9PLAT</name>
<dbReference type="InterPro" id="IPR002889">
    <property type="entry name" value="WSC_carb-bd"/>
</dbReference>
<keyword evidence="6" id="KW-0325">Glycoprotein</keyword>
<evidence type="ECO:0000256" key="1">
    <source>
        <dbReference type="ARBA" id="ARBA00004167"/>
    </source>
</evidence>
<dbReference type="SMART" id="SM00321">
    <property type="entry name" value="WSC"/>
    <property type="match status" value="1"/>
</dbReference>
<evidence type="ECO:0000256" key="3">
    <source>
        <dbReference type="ARBA" id="ARBA00022729"/>
    </source>
</evidence>
<organism evidence="9 10">
    <name type="scientific">Macrostomum lignano</name>
    <dbReference type="NCBI Taxonomy" id="282301"/>
    <lineage>
        <taxon>Eukaryota</taxon>
        <taxon>Metazoa</taxon>
        <taxon>Spiralia</taxon>
        <taxon>Lophotrochozoa</taxon>
        <taxon>Platyhelminthes</taxon>
        <taxon>Rhabditophora</taxon>
        <taxon>Macrostomorpha</taxon>
        <taxon>Macrostomida</taxon>
        <taxon>Macrostomidae</taxon>
        <taxon>Macrostomum</taxon>
    </lineage>
</organism>
<evidence type="ECO:0000259" key="8">
    <source>
        <dbReference type="PROSITE" id="PS51212"/>
    </source>
</evidence>
<dbReference type="WBParaSite" id="maker-uti_cns_0008517-snap-gene-0.2-mRNA-1">
    <property type="protein sequence ID" value="maker-uti_cns_0008517-snap-gene-0.2-mRNA-1"/>
    <property type="gene ID" value="maker-uti_cns_0008517-snap-gene-0.2"/>
</dbReference>
<dbReference type="AlphaFoldDB" id="A0A1I8HX25"/>
<dbReference type="InterPro" id="IPR051836">
    <property type="entry name" value="Kremen_rcpt"/>
</dbReference>
<keyword evidence="3 7" id="KW-0732">Signal</keyword>
<sequence length="212" mass="23315">MLHSRLFLLIACSAVLLTCAVWGRVLRVSYIGCFVDKSDRDLNGLAGITAIGAESVHKEKTTNSDMTIEFCSDFCSVGGFNYFGLQGQKQCFCGWSYGRHGKSNETDCNRPCLGNSSQMCGGNWRNSVFSLTYPKMSCFKQSKMPNLTVSSTLPTYWSLAAQTALDCLILCEASAYCQAVIFSGQQRLCHLLRFAYPPASLSSTDGDYFVRG</sequence>
<reference evidence="10" key="1">
    <citation type="submission" date="2016-11" db="UniProtKB">
        <authorList>
            <consortium name="WormBaseParasite"/>
        </authorList>
    </citation>
    <scope>IDENTIFICATION</scope>
</reference>
<feature type="chain" id="PRO_5009320509" evidence="7">
    <location>
        <begin position="24"/>
        <end position="212"/>
    </location>
</feature>
<evidence type="ECO:0000313" key="10">
    <source>
        <dbReference type="WBParaSite" id="maker-uti_cns_0008517-snap-gene-0.2-mRNA-1"/>
    </source>
</evidence>
<proteinExistence type="predicted"/>
<protein>
    <submittedName>
        <fullName evidence="10">WSC domain-containing protein</fullName>
    </submittedName>
</protein>
<evidence type="ECO:0000256" key="5">
    <source>
        <dbReference type="ARBA" id="ARBA00023136"/>
    </source>
</evidence>
<keyword evidence="4" id="KW-1133">Transmembrane helix</keyword>
<dbReference type="SUPFAM" id="SSF57414">
    <property type="entry name" value="Hairpin loop containing domain-like"/>
    <property type="match status" value="1"/>
</dbReference>
<dbReference type="PANTHER" id="PTHR24269">
    <property type="entry name" value="KREMEN PROTEIN"/>
    <property type="match status" value="1"/>
</dbReference>
<feature type="signal peptide" evidence="7">
    <location>
        <begin position="1"/>
        <end position="23"/>
    </location>
</feature>
<keyword evidence="9" id="KW-1185">Reference proteome</keyword>
<feature type="domain" description="WSC" evidence="8">
    <location>
        <begin position="27"/>
        <end position="132"/>
    </location>
</feature>
<evidence type="ECO:0000313" key="9">
    <source>
        <dbReference type="Proteomes" id="UP000095280"/>
    </source>
</evidence>
<evidence type="ECO:0000256" key="2">
    <source>
        <dbReference type="ARBA" id="ARBA00022692"/>
    </source>
</evidence>
<dbReference type="GO" id="GO:0005886">
    <property type="term" value="C:plasma membrane"/>
    <property type="evidence" value="ECO:0007669"/>
    <property type="project" value="TreeGrafter"/>
</dbReference>
<dbReference type="PROSITE" id="PS51212">
    <property type="entry name" value="WSC"/>
    <property type="match status" value="1"/>
</dbReference>
<dbReference type="Proteomes" id="UP000095280">
    <property type="component" value="Unplaced"/>
</dbReference>
<accession>A0A1I8HX25</accession>
<evidence type="ECO:0000256" key="4">
    <source>
        <dbReference type="ARBA" id="ARBA00022989"/>
    </source>
</evidence>
<dbReference type="Pfam" id="PF01822">
    <property type="entry name" value="WSC"/>
    <property type="match status" value="1"/>
</dbReference>
<keyword evidence="5" id="KW-0472">Membrane</keyword>
<evidence type="ECO:0000256" key="7">
    <source>
        <dbReference type="SAM" id="SignalP"/>
    </source>
</evidence>
<dbReference type="PANTHER" id="PTHR24269:SF16">
    <property type="entry name" value="PROTEIN SLG1"/>
    <property type="match status" value="1"/>
</dbReference>
<comment type="subcellular location">
    <subcellularLocation>
        <location evidence="1">Membrane</location>
        <topology evidence="1">Single-pass membrane protein</topology>
    </subcellularLocation>
</comment>
<dbReference type="InterPro" id="IPR003609">
    <property type="entry name" value="Pan_app"/>
</dbReference>
<keyword evidence="2" id="KW-0812">Transmembrane</keyword>